<dbReference type="Pfam" id="PF02847">
    <property type="entry name" value="MA3"/>
    <property type="match status" value="1"/>
</dbReference>
<evidence type="ECO:0000313" key="2">
    <source>
        <dbReference type="EMBL" id="OEU08934.1"/>
    </source>
</evidence>
<feature type="domain" description="MI" evidence="1">
    <location>
        <begin position="1"/>
        <end position="124"/>
    </location>
</feature>
<dbReference type="KEGG" id="fcy:FRACYDRAFT_271627"/>
<sequence length="178" mass="19566">MKSILKEYFVGGDTADAVLSIHELIQVGCEGSIERGAKAFEAATFMVMEMKKTEVTKLLTVLESCIQDSKIEKDAIVQGLNEPLDLLSDIEIDAPLARSHLSLIISELIKWSVVSFDVLLSAPEYFRTGGKAASFAIMILKKKNNEALSDDETVIVETLMTENDKKAYASAKIMFDAI</sequence>
<feature type="non-terminal residue" evidence="2">
    <location>
        <position position="1"/>
    </location>
</feature>
<dbReference type="InParanoid" id="A0A1E7ET09"/>
<dbReference type="EMBL" id="KV784378">
    <property type="protein sequence ID" value="OEU08934.1"/>
    <property type="molecule type" value="Genomic_DNA"/>
</dbReference>
<dbReference type="SUPFAM" id="SSF48371">
    <property type="entry name" value="ARM repeat"/>
    <property type="match status" value="1"/>
</dbReference>
<reference evidence="2 3" key="1">
    <citation type="submission" date="2016-09" db="EMBL/GenBank/DDBJ databases">
        <title>Extensive genetic diversity and differential bi-allelic expression allows diatom success in the polar Southern Ocean.</title>
        <authorList>
            <consortium name="DOE Joint Genome Institute"/>
            <person name="Mock T."/>
            <person name="Otillar R.P."/>
            <person name="Strauss J."/>
            <person name="Dupont C."/>
            <person name="Frickenhaus S."/>
            <person name="Maumus F."/>
            <person name="Mcmullan M."/>
            <person name="Sanges R."/>
            <person name="Schmutz J."/>
            <person name="Toseland A."/>
            <person name="Valas R."/>
            <person name="Veluchamy A."/>
            <person name="Ward B.J."/>
            <person name="Allen A."/>
            <person name="Barry K."/>
            <person name="Falciatore A."/>
            <person name="Ferrante M."/>
            <person name="Fortunato A.E."/>
            <person name="Gloeckner G."/>
            <person name="Gruber A."/>
            <person name="Hipkin R."/>
            <person name="Janech M."/>
            <person name="Kroth P."/>
            <person name="Leese F."/>
            <person name="Lindquist E."/>
            <person name="Lyon B.R."/>
            <person name="Martin J."/>
            <person name="Mayer C."/>
            <person name="Parker M."/>
            <person name="Quesneville H."/>
            <person name="Raymond J."/>
            <person name="Uhlig C."/>
            <person name="Valentin K.U."/>
            <person name="Worden A.Z."/>
            <person name="Armbrust E.V."/>
            <person name="Bowler C."/>
            <person name="Green B."/>
            <person name="Moulton V."/>
            <person name="Van Oosterhout C."/>
            <person name="Grigoriev I."/>
        </authorList>
    </citation>
    <scope>NUCLEOTIDE SEQUENCE [LARGE SCALE GENOMIC DNA]</scope>
    <source>
        <strain evidence="2 3">CCMP1102</strain>
    </source>
</reference>
<dbReference type="Gene3D" id="1.25.40.180">
    <property type="match status" value="1"/>
</dbReference>
<dbReference type="AlphaFoldDB" id="A0A1E7ET09"/>
<keyword evidence="3" id="KW-1185">Reference proteome</keyword>
<organism evidence="2 3">
    <name type="scientific">Fragilariopsis cylindrus CCMP1102</name>
    <dbReference type="NCBI Taxonomy" id="635003"/>
    <lineage>
        <taxon>Eukaryota</taxon>
        <taxon>Sar</taxon>
        <taxon>Stramenopiles</taxon>
        <taxon>Ochrophyta</taxon>
        <taxon>Bacillariophyta</taxon>
        <taxon>Bacillariophyceae</taxon>
        <taxon>Bacillariophycidae</taxon>
        <taxon>Bacillariales</taxon>
        <taxon>Bacillariaceae</taxon>
        <taxon>Fragilariopsis</taxon>
    </lineage>
</organism>
<dbReference type="PROSITE" id="PS51366">
    <property type="entry name" value="MI"/>
    <property type="match status" value="1"/>
</dbReference>
<name>A0A1E7ET09_9STRA</name>
<dbReference type="OrthoDB" id="44259at2759"/>
<dbReference type="Proteomes" id="UP000095751">
    <property type="component" value="Unassembled WGS sequence"/>
</dbReference>
<gene>
    <name evidence="2" type="ORF">FRACYDRAFT_271627</name>
</gene>
<accession>A0A1E7ET09</accession>
<evidence type="ECO:0000259" key="1">
    <source>
        <dbReference type="PROSITE" id="PS51366"/>
    </source>
</evidence>
<evidence type="ECO:0000313" key="3">
    <source>
        <dbReference type="Proteomes" id="UP000095751"/>
    </source>
</evidence>
<protein>
    <recommendedName>
        <fullName evidence="1">MI domain-containing protein</fullName>
    </recommendedName>
</protein>
<proteinExistence type="predicted"/>
<dbReference type="InterPro" id="IPR003891">
    <property type="entry name" value="Initiation_fac_eIF4g_MI"/>
</dbReference>
<dbReference type="InterPro" id="IPR016024">
    <property type="entry name" value="ARM-type_fold"/>
</dbReference>